<organism evidence="1">
    <name type="scientific">Rhizophora mucronata</name>
    <name type="common">Asiatic mangrove</name>
    <dbReference type="NCBI Taxonomy" id="61149"/>
    <lineage>
        <taxon>Eukaryota</taxon>
        <taxon>Viridiplantae</taxon>
        <taxon>Streptophyta</taxon>
        <taxon>Embryophyta</taxon>
        <taxon>Tracheophyta</taxon>
        <taxon>Spermatophyta</taxon>
        <taxon>Magnoliopsida</taxon>
        <taxon>eudicotyledons</taxon>
        <taxon>Gunneridae</taxon>
        <taxon>Pentapetalae</taxon>
        <taxon>rosids</taxon>
        <taxon>fabids</taxon>
        <taxon>Malpighiales</taxon>
        <taxon>Rhizophoraceae</taxon>
        <taxon>Rhizophora</taxon>
    </lineage>
</organism>
<name>A0A2P2PU36_RHIMU</name>
<dbReference type="EMBL" id="GGEC01077770">
    <property type="protein sequence ID" value="MBX58254.1"/>
    <property type="molecule type" value="Transcribed_RNA"/>
</dbReference>
<sequence length="42" mass="5046">MYFHDFALNLSNDHSIIQHVVHVKYIDCREFKQVSYLCCLKS</sequence>
<evidence type="ECO:0000313" key="1">
    <source>
        <dbReference type="EMBL" id="MBX58254.1"/>
    </source>
</evidence>
<dbReference type="AlphaFoldDB" id="A0A2P2PU36"/>
<reference evidence="1" key="1">
    <citation type="submission" date="2018-02" db="EMBL/GenBank/DDBJ databases">
        <title>Rhizophora mucronata_Transcriptome.</title>
        <authorList>
            <person name="Meera S.P."/>
            <person name="Sreeshan A."/>
            <person name="Augustine A."/>
        </authorList>
    </citation>
    <scope>NUCLEOTIDE SEQUENCE</scope>
    <source>
        <tissue evidence="1">Leaf</tissue>
    </source>
</reference>
<protein>
    <submittedName>
        <fullName evidence="1">Uncharacterized protein LOC105640153 isoform X3</fullName>
    </submittedName>
</protein>
<accession>A0A2P2PU36</accession>
<proteinExistence type="predicted"/>